<feature type="compositionally biased region" description="Basic and acidic residues" evidence="1">
    <location>
        <begin position="18"/>
        <end position="29"/>
    </location>
</feature>
<dbReference type="Gene3D" id="6.10.140.100">
    <property type="match status" value="1"/>
</dbReference>
<organism evidence="3 4">
    <name type="scientific">Elsinoe ampelina</name>
    <dbReference type="NCBI Taxonomy" id="302913"/>
    <lineage>
        <taxon>Eukaryota</taxon>
        <taxon>Fungi</taxon>
        <taxon>Dikarya</taxon>
        <taxon>Ascomycota</taxon>
        <taxon>Pezizomycotina</taxon>
        <taxon>Dothideomycetes</taxon>
        <taxon>Dothideomycetidae</taxon>
        <taxon>Myriangiales</taxon>
        <taxon>Elsinoaceae</taxon>
        <taxon>Elsinoe</taxon>
    </lineage>
</organism>
<feature type="compositionally biased region" description="Low complexity" evidence="1">
    <location>
        <begin position="714"/>
        <end position="725"/>
    </location>
</feature>
<dbReference type="InterPro" id="IPR019236">
    <property type="entry name" value="APP1_cat"/>
</dbReference>
<evidence type="ECO:0000256" key="1">
    <source>
        <dbReference type="SAM" id="MobiDB-lite"/>
    </source>
</evidence>
<feature type="domain" description="Phosphatidate phosphatase APP1 catalytic" evidence="2">
    <location>
        <begin position="366"/>
        <end position="515"/>
    </location>
</feature>
<evidence type="ECO:0000313" key="3">
    <source>
        <dbReference type="EMBL" id="KAF2220950.1"/>
    </source>
</evidence>
<feature type="region of interest" description="Disordered" evidence="1">
    <location>
        <begin position="214"/>
        <end position="276"/>
    </location>
</feature>
<sequence>MAYRGQAERGYYNDENYSDGRQEVRESGGRRRKIAGYLKAANELRQTYVQSWNKPEGENQNGNNADFNNVAMVSTGEEQMILFPSYARRHIKVKPEAVPGSIQEVPGTGRDYRDTVGAGDAEFWKQQWENYEDDRAIVDVDVRGWVFTPHKGQMTRKQRLMIALARQLVGIPAPSSNAGSSAPSSRPASPSRNTSIRAEEELASKEAAAIISKGEAEAEAARQGRFSERPPDSDKDSIHELQDQGPSFPPKRTESFASISSTNQSSSIHQNQTTTQMSMSAAELAIANANLMTRLKPFMHNPLTSTTINAFFYNEMTSRQKSVTTDAYGHFSFRAALDFVPTHVRVIAMEDLSIQEEVKVVESKGVSLISDIDDTIRHSAITRGAREIFRNAFIRDLSELTVEGVKEWYNKMSDLGVQLHYVSNSPWQLFPVMTSFFSIAGLPRGSFHLKQYSGMLQGIFEPVAERKKATLERLFRDFPERRFLLIGDSGEADLEVYTDVVMENPGRVIGVFIRDVTMPGNRGFFDPSMGPLSGSGATTPRDRHSRNPSVDSLSHAKRFSRPSDIQNDDKDLEAAIAASLQDMERDTARQRRDIFSDGPSPTKMQFSRYDREERPPLPQRPSQSTIDSYQPSSDSDIGDLIDLRDDDPTPKQNAFSRPPPSVPAKPAGLSSPSSTPKPQPPSKPVRLRSASDASEQATGSQNTIKPPPPRPRKPSSSVRPTSPSPLHQVQESSPVETRAPVYPDRQGQGVRGYAMHKLNAAYNALPSLSGQPQNGYGTDPSYGYANSPRSMSIASNTSISPADTRSLHSTTRLNNPAPPPQRRSQGVASSAASTASRLSGYWNGTEAIDETTGQSVNKREELWKRRWRRAKDIMDRQGVMLRSWRVGTDVMDECVSAVKSELDSMHNIDKSDQSRPRW</sequence>
<feature type="region of interest" description="Disordered" evidence="1">
    <location>
        <begin position="524"/>
        <end position="750"/>
    </location>
</feature>
<dbReference type="PANTHER" id="PTHR28208:SF3">
    <property type="entry name" value="PHOSPHATIDATE PHOSPHATASE APP1"/>
    <property type="match status" value="1"/>
</dbReference>
<feature type="region of interest" description="Disordered" evidence="1">
    <location>
        <begin position="174"/>
        <end position="202"/>
    </location>
</feature>
<dbReference type="EMBL" id="ML992511">
    <property type="protein sequence ID" value="KAF2220950.1"/>
    <property type="molecule type" value="Genomic_DNA"/>
</dbReference>
<dbReference type="GO" id="GO:0030479">
    <property type="term" value="C:actin cortical patch"/>
    <property type="evidence" value="ECO:0007669"/>
    <property type="project" value="TreeGrafter"/>
</dbReference>
<feature type="compositionally biased region" description="Polar residues" evidence="1">
    <location>
        <begin position="787"/>
        <end position="814"/>
    </location>
</feature>
<keyword evidence="4" id="KW-1185">Reference proteome</keyword>
<dbReference type="AlphaFoldDB" id="A0A6A6G6B0"/>
<feature type="region of interest" description="Disordered" evidence="1">
    <location>
        <begin position="771"/>
        <end position="832"/>
    </location>
</feature>
<feature type="compositionally biased region" description="Low complexity" evidence="1">
    <location>
        <begin position="174"/>
        <end position="193"/>
    </location>
</feature>
<evidence type="ECO:0000259" key="2">
    <source>
        <dbReference type="Pfam" id="PF09949"/>
    </source>
</evidence>
<feature type="region of interest" description="Disordered" evidence="1">
    <location>
        <begin position="1"/>
        <end position="29"/>
    </location>
</feature>
<feature type="compositionally biased region" description="Basic and acidic residues" evidence="1">
    <location>
        <begin position="582"/>
        <end position="595"/>
    </location>
</feature>
<protein>
    <recommendedName>
        <fullName evidence="2">Phosphatidate phosphatase APP1 catalytic domain-containing protein</fullName>
    </recommendedName>
</protein>
<dbReference type="Proteomes" id="UP000799538">
    <property type="component" value="Unassembled WGS sequence"/>
</dbReference>
<dbReference type="InterPro" id="IPR017210">
    <property type="entry name" value="APP1"/>
</dbReference>
<dbReference type="GO" id="GO:0008195">
    <property type="term" value="F:phosphatidate phosphatase activity"/>
    <property type="evidence" value="ECO:0007669"/>
    <property type="project" value="InterPro"/>
</dbReference>
<name>A0A6A6G6B0_9PEZI</name>
<dbReference type="InterPro" id="IPR052935">
    <property type="entry name" value="Mg2+_PAP"/>
</dbReference>
<dbReference type="PANTHER" id="PTHR28208">
    <property type="entry name" value="PHOSPHATIDATE PHOSPHATASE APP1"/>
    <property type="match status" value="1"/>
</dbReference>
<proteinExistence type="predicted"/>
<dbReference type="OrthoDB" id="2117591at2759"/>
<dbReference type="Pfam" id="PF09949">
    <property type="entry name" value="APP1_cat"/>
    <property type="match status" value="1"/>
</dbReference>
<accession>A0A6A6G6B0</accession>
<dbReference type="PIRSF" id="PIRSF037464">
    <property type="entry name" value="UCP037464_APP1"/>
    <property type="match status" value="1"/>
</dbReference>
<evidence type="ECO:0000313" key="4">
    <source>
        <dbReference type="Proteomes" id="UP000799538"/>
    </source>
</evidence>
<dbReference type="InterPro" id="IPR003903">
    <property type="entry name" value="UIM_dom"/>
</dbReference>
<feature type="compositionally biased region" description="Polar residues" evidence="1">
    <location>
        <begin position="691"/>
        <end position="704"/>
    </location>
</feature>
<dbReference type="PROSITE" id="PS50330">
    <property type="entry name" value="UIM"/>
    <property type="match status" value="1"/>
</dbReference>
<gene>
    <name evidence="3" type="ORF">BDZ85DRAFT_22206</name>
</gene>
<feature type="compositionally biased region" description="Low complexity" evidence="1">
    <location>
        <begin position="258"/>
        <end position="276"/>
    </location>
</feature>
<reference evidence="4" key="1">
    <citation type="journal article" date="2020" name="Stud. Mycol.">
        <title>101 Dothideomycetes genomes: A test case for predicting lifestyles and emergence of pathogens.</title>
        <authorList>
            <person name="Haridas S."/>
            <person name="Albert R."/>
            <person name="Binder M."/>
            <person name="Bloem J."/>
            <person name="LaButti K."/>
            <person name="Salamov A."/>
            <person name="Andreopoulos B."/>
            <person name="Baker S."/>
            <person name="Barry K."/>
            <person name="Bills G."/>
            <person name="Bluhm B."/>
            <person name="Cannon C."/>
            <person name="Castanera R."/>
            <person name="Culley D."/>
            <person name="Daum C."/>
            <person name="Ezra D."/>
            <person name="Gonzalez J."/>
            <person name="Henrissat B."/>
            <person name="Kuo A."/>
            <person name="Liang C."/>
            <person name="Lipzen A."/>
            <person name="Lutzoni F."/>
            <person name="Magnuson J."/>
            <person name="Mondo S."/>
            <person name="Nolan M."/>
            <person name="Ohm R."/>
            <person name="Pangilinan J."/>
            <person name="Park H.-J."/>
            <person name="Ramirez L."/>
            <person name="Alfaro M."/>
            <person name="Sun H."/>
            <person name="Tritt A."/>
            <person name="Yoshinaga Y."/>
            <person name="Zwiers L.-H."/>
            <person name="Turgeon B."/>
            <person name="Goodwin S."/>
            <person name="Spatafora J."/>
            <person name="Crous P."/>
            <person name="Grigoriev I."/>
        </authorList>
    </citation>
    <scope>NUCLEOTIDE SEQUENCE [LARGE SCALE GENOMIC DNA]</scope>
    <source>
        <strain evidence="4">CECT 20119</strain>
    </source>
</reference>
<feature type="compositionally biased region" description="Polar residues" evidence="1">
    <location>
        <begin position="620"/>
        <end position="631"/>
    </location>
</feature>
<feature type="compositionally biased region" description="Basic and acidic residues" evidence="1">
    <location>
        <begin position="214"/>
        <end position="242"/>
    </location>
</feature>